<evidence type="ECO:0000313" key="3">
    <source>
        <dbReference type="Proteomes" id="UP000184390"/>
    </source>
</evidence>
<evidence type="ECO:0000313" key="2">
    <source>
        <dbReference type="EMBL" id="SHJ18794.1"/>
    </source>
</evidence>
<dbReference type="CDD" id="cd06587">
    <property type="entry name" value="VOC"/>
    <property type="match status" value="1"/>
</dbReference>
<feature type="domain" description="VOC" evidence="1">
    <location>
        <begin position="31"/>
        <end position="146"/>
    </location>
</feature>
<dbReference type="Pfam" id="PF00903">
    <property type="entry name" value="Glyoxalase"/>
    <property type="match status" value="1"/>
</dbReference>
<dbReference type="Proteomes" id="UP000184390">
    <property type="component" value="Unassembled WGS sequence"/>
</dbReference>
<comment type="caution">
    <text evidence="2">The sequence shown here is derived from an EMBL/GenBank/DDBJ whole genome shotgun (WGS) entry which is preliminary data.</text>
</comment>
<dbReference type="Gene3D" id="3.10.180.10">
    <property type="entry name" value="2,3-Dihydroxybiphenyl 1,2-Dioxygenase, domain 1"/>
    <property type="match status" value="1"/>
</dbReference>
<dbReference type="InterPro" id="IPR029068">
    <property type="entry name" value="Glyas_Bleomycin-R_OHBP_Dase"/>
</dbReference>
<proteinExistence type="predicted"/>
<reference evidence="2 3" key="1">
    <citation type="submission" date="2016-11" db="EMBL/GenBank/DDBJ databases">
        <authorList>
            <person name="Varghese N."/>
            <person name="Submissions S."/>
        </authorList>
    </citation>
    <scope>NUCLEOTIDE SEQUENCE [LARGE SCALE GENOMIC DNA]</scope>
    <source>
        <strain evidence="2 3">PA</strain>
    </source>
</reference>
<organism evidence="2 3">
    <name type="scientific">Actinomyces denticolens</name>
    <dbReference type="NCBI Taxonomy" id="52767"/>
    <lineage>
        <taxon>Bacteria</taxon>
        <taxon>Bacillati</taxon>
        <taxon>Actinomycetota</taxon>
        <taxon>Actinomycetes</taxon>
        <taxon>Actinomycetales</taxon>
        <taxon>Actinomycetaceae</taxon>
        <taxon>Actinomyces</taxon>
    </lineage>
</organism>
<accession>A0ABY1IHW3</accession>
<dbReference type="InterPro" id="IPR004360">
    <property type="entry name" value="Glyas_Fos-R_dOase_dom"/>
</dbReference>
<dbReference type="EMBL" id="FQYL01000014">
    <property type="protein sequence ID" value="SHJ18794.1"/>
    <property type="molecule type" value="Genomic_DNA"/>
</dbReference>
<evidence type="ECO:0000259" key="1">
    <source>
        <dbReference type="PROSITE" id="PS51819"/>
    </source>
</evidence>
<gene>
    <name evidence="2" type="ORF">SAMN05216246_11415</name>
</gene>
<protein>
    <recommendedName>
        <fullName evidence="1">VOC domain-containing protein</fullName>
    </recommendedName>
</protein>
<sequence>MSTFNAFDISPVPTPGPDALAPEPFRGIYGMPMFLTLPARDLEVSTRFWTQGLGFISLFSIPGRLAHLRRWAFQDVLLVPDEEDAGARPGGATLSIACVLGQLDDVVRACERLRPGCAQPARTTPWNSREVEVATPEGLRLILTAALPWDPASEQASGLRSIGIDPGEEQTPA</sequence>
<dbReference type="InterPro" id="IPR037523">
    <property type="entry name" value="VOC_core"/>
</dbReference>
<dbReference type="SUPFAM" id="SSF54593">
    <property type="entry name" value="Glyoxalase/Bleomycin resistance protein/Dihydroxybiphenyl dioxygenase"/>
    <property type="match status" value="1"/>
</dbReference>
<keyword evidence="3" id="KW-1185">Reference proteome</keyword>
<dbReference type="RefSeq" id="WP_073454095.1">
    <property type="nucleotide sequence ID" value="NZ_BDIO01000006.1"/>
</dbReference>
<name>A0ABY1IHW3_9ACTO</name>
<dbReference type="PROSITE" id="PS51819">
    <property type="entry name" value="VOC"/>
    <property type="match status" value="1"/>
</dbReference>